<evidence type="ECO:0000313" key="8">
    <source>
        <dbReference type="Proteomes" id="UP001519460"/>
    </source>
</evidence>
<evidence type="ECO:0008006" key="9">
    <source>
        <dbReference type="Google" id="ProtNLM"/>
    </source>
</evidence>
<dbReference type="AlphaFoldDB" id="A0ABD0M8I5"/>
<name>A0ABD0M8I5_9CAEN</name>
<evidence type="ECO:0000256" key="5">
    <source>
        <dbReference type="ARBA" id="ARBA00022842"/>
    </source>
</evidence>
<dbReference type="Pfam" id="PF00702">
    <property type="entry name" value="Hydrolase"/>
    <property type="match status" value="1"/>
</dbReference>
<dbReference type="SUPFAM" id="SSF56784">
    <property type="entry name" value="HAD-like"/>
    <property type="match status" value="1"/>
</dbReference>
<evidence type="ECO:0000313" key="7">
    <source>
        <dbReference type="EMBL" id="KAK7507672.1"/>
    </source>
</evidence>
<dbReference type="Proteomes" id="UP001519460">
    <property type="component" value="Unassembled WGS sequence"/>
</dbReference>
<dbReference type="GO" id="GO:0046872">
    <property type="term" value="F:metal ion binding"/>
    <property type="evidence" value="ECO:0007669"/>
    <property type="project" value="UniProtKB-KW"/>
</dbReference>
<keyword evidence="8" id="KW-1185">Reference proteome</keyword>
<reference evidence="7 8" key="1">
    <citation type="journal article" date="2023" name="Sci. Data">
        <title>Genome assembly of the Korean intertidal mud-creeper Batillaria attramentaria.</title>
        <authorList>
            <person name="Patra A.K."/>
            <person name="Ho P.T."/>
            <person name="Jun S."/>
            <person name="Lee S.J."/>
            <person name="Kim Y."/>
            <person name="Won Y.J."/>
        </authorList>
    </citation>
    <scope>NUCLEOTIDE SEQUENCE [LARGE SCALE GENOMIC DNA]</scope>
    <source>
        <strain evidence="7">Wonlab-2016</strain>
    </source>
</reference>
<evidence type="ECO:0000256" key="1">
    <source>
        <dbReference type="ARBA" id="ARBA00001946"/>
    </source>
</evidence>
<proteinExistence type="inferred from homology"/>
<dbReference type="InterPro" id="IPR023198">
    <property type="entry name" value="PGP-like_dom2"/>
</dbReference>
<keyword evidence="3" id="KW-0479">Metal-binding</keyword>
<dbReference type="Gene3D" id="1.10.150.240">
    <property type="entry name" value="Putative phosphatase, domain 2"/>
    <property type="match status" value="1"/>
</dbReference>
<comment type="subunit">
    <text evidence="2">Homodimer.</text>
</comment>
<dbReference type="FunFam" id="1.10.150.240:FF:000006">
    <property type="entry name" value="Phosphonoacetaldehyde hydrolase"/>
    <property type="match status" value="1"/>
</dbReference>
<dbReference type="InterPro" id="IPR036412">
    <property type="entry name" value="HAD-like_sf"/>
</dbReference>
<evidence type="ECO:0000256" key="2">
    <source>
        <dbReference type="ARBA" id="ARBA00011738"/>
    </source>
</evidence>
<dbReference type="InterPro" id="IPR023214">
    <property type="entry name" value="HAD_sf"/>
</dbReference>
<dbReference type="EMBL" id="JACVVK020000004">
    <property type="protein sequence ID" value="KAK7507672.1"/>
    <property type="molecule type" value="Genomic_DNA"/>
</dbReference>
<keyword evidence="6" id="KW-0704">Schiff base</keyword>
<accession>A0ABD0M8I5</accession>
<dbReference type="SFLD" id="SFLDG01129">
    <property type="entry name" value="C1.5:_HAD__Beta-PGM__Phosphata"/>
    <property type="match status" value="1"/>
</dbReference>
<comment type="cofactor">
    <cofactor evidence="1">
        <name>Mg(2+)</name>
        <dbReference type="ChEBI" id="CHEBI:18420"/>
    </cofactor>
</comment>
<dbReference type="GO" id="GO:0016787">
    <property type="term" value="F:hydrolase activity"/>
    <property type="evidence" value="ECO:0007669"/>
    <property type="project" value="UniProtKB-KW"/>
</dbReference>
<dbReference type="PANTHER" id="PTHR43434">
    <property type="entry name" value="PHOSPHOGLYCOLATE PHOSPHATASE"/>
    <property type="match status" value="1"/>
</dbReference>
<dbReference type="Gene3D" id="3.40.50.1000">
    <property type="entry name" value="HAD superfamily/HAD-like"/>
    <property type="match status" value="1"/>
</dbReference>
<dbReference type="InterPro" id="IPR006323">
    <property type="entry name" value="Phosphonoacetald_hydro"/>
</dbReference>
<dbReference type="PANTHER" id="PTHR43434:SF19">
    <property type="entry name" value="PHOSPHONOACETALDEHYDE HYDROLASE"/>
    <property type="match status" value="1"/>
</dbReference>
<dbReference type="HAMAP" id="MF_01375">
    <property type="entry name" value="PhnX"/>
    <property type="match status" value="1"/>
</dbReference>
<evidence type="ECO:0000256" key="6">
    <source>
        <dbReference type="ARBA" id="ARBA00023270"/>
    </source>
</evidence>
<dbReference type="SFLD" id="SFLDS00003">
    <property type="entry name" value="Haloacid_Dehalogenase"/>
    <property type="match status" value="1"/>
</dbReference>
<protein>
    <recommendedName>
        <fullName evidence="9">Phosphonoacetaldehyde hydrolase</fullName>
    </recommendedName>
</protein>
<gene>
    <name evidence="7" type="ORF">BaRGS_00001607</name>
</gene>
<evidence type="ECO:0000256" key="3">
    <source>
        <dbReference type="ARBA" id="ARBA00022723"/>
    </source>
</evidence>
<sequence length="280" mass="31356">MNHFRMTRHYVGPIKACVLDWSGTTVDKYVLAPAVVFVELFEKYKVPISMEESRKPMGLRKDLHIQAITRMPAVRQRWEKVYGKPPTDDDAKKMFSDFVPMQLSVLRKYGGVLPGTVQAVKQLREELGCKIGMTTGFLRSMADILLEEAKKQGFVPDVNVTGDEVENGARPKPFMLYKNLDLLDIHPIESVVKVDDTVSGVGEALNGGCWGVGVARYSNYMDVDSLEHEEQLSPEDIESRLEHSRTLLQNAGAHYVIDSIVQLPEVVAKINQRLAAGDKP</sequence>
<evidence type="ECO:0000256" key="4">
    <source>
        <dbReference type="ARBA" id="ARBA00022801"/>
    </source>
</evidence>
<keyword evidence="5" id="KW-0460">Magnesium</keyword>
<comment type="caution">
    <text evidence="7">The sequence shown here is derived from an EMBL/GenBank/DDBJ whole genome shotgun (WGS) entry which is preliminary data.</text>
</comment>
<keyword evidence="4" id="KW-0378">Hydrolase</keyword>
<dbReference type="NCBIfam" id="TIGR01422">
    <property type="entry name" value="phosphonatase"/>
    <property type="match status" value="1"/>
</dbReference>
<organism evidence="7 8">
    <name type="scientific">Batillaria attramentaria</name>
    <dbReference type="NCBI Taxonomy" id="370345"/>
    <lineage>
        <taxon>Eukaryota</taxon>
        <taxon>Metazoa</taxon>
        <taxon>Spiralia</taxon>
        <taxon>Lophotrochozoa</taxon>
        <taxon>Mollusca</taxon>
        <taxon>Gastropoda</taxon>
        <taxon>Caenogastropoda</taxon>
        <taxon>Sorbeoconcha</taxon>
        <taxon>Cerithioidea</taxon>
        <taxon>Batillariidae</taxon>
        <taxon>Batillaria</taxon>
    </lineage>
</organism>
<dbReference type="InterPro" id="IPR050155">
    <property type="entry name" value="HAD-like_hydrolase_sf"/>
</dbReference>